<dbReference type="GO" id="GO:0006014">
    <property type="term" value="P:D-ribose metabolic process"/>
    <property type="evidence" value="ECO:0007669"/>
    <property type="project" value="TreeGrafter"/>
</dbReference>
<dbReference type="CDD" id="cd01398">
    <property type="entry name" value="RPI_A"/>
    <property type="match status" value="1"/>
</dbReference>
<comment type="subunit">
    <text evidence="3">Homodimer.</text>
</comment>
<dbReference type="FunFam" id="3.40.50.1360:FF:000001">
    <property type="entry name" value="Ribose-5-phosphate isomerase A"/>
    <property type="match status" value="1"/>
</dbReference>
<keyword evidence="2 3" id="KW-0413">Isomerase</keyword>
<reference evidence="4" key="1">
    <citation type="journal article" date="2020" name="mSystems">
        <title>Genome- and Community-Level Interaction Insights into Carbon Utilization and Element Cycling Functions of Hydrothermarchaeota in Hydrothermal Sediment.</title>
        <authorList>
            <person name="Zhou Z."/>
            <person name="Liu Y."/>
            <person name="Xu W."/>
            <person name="Pan J."/>
            <person name="Luo Z.H."/>
            <person name="Li M."/>
        </authorList>
    </citation>
    <scope>NUCLEOTIDE SEQUENCE [LARGE SCALE GENOMIC DNA]</scope>
    <source>
        <strain evidence="4">SpSt-479</strain>
    </source>
</reference>
<protein>
    <recommendedName>
        <fullName evidence="3">Ribose-5-phosphate isomerase A</fullName>
        <ecNumber evidence="3">5.3.1.6</ecNumber>
    </recommendedName>
    <alternativeName>
        <fullName evidence="3">Phosphoriboisomerase A</fullName>
        <shortName evidence="3">PRI</shortName>
    </alternativeName>
</protein>
<dbReference type="NCBIfam" id="TIGR00021">
    <property type="entry name" value="rpiA"/>
    <property type="match status" value="1"/>
</dbReference>
<dbReference type="PANTHER" id="PTHR11934">
    <property type="entry name" value="RIBOSE-5-PHOSPHATE ISOMERASE"/>
    <property type="match status" value="1"/>
</dbReference>
<feature type="binding site" evidence="3">
    <location>
        <begin position="25"/>
        <end position="28"/>
    </location>
    <ligand>
        <name>substrate</name>
    </ligand>
</feature>
<comment type="caution">
    <text evidence="4">The sequence shown here is derived from an EMBL/GenBank/DDBJ whole genome shotgun (WGS) entry which is preliminary data.</text>
</comment>
<dbReference type="AlphaFoldDB" id="A0A7V2ZLJ1"/>
<evidence type="ECO:0000256" key="2">
    <source>
        <dbReference type="ARBA" id="ARBA00023235"/>
    </source>
</evidence>
<evidence type="ECO:0000256" key="3">
    <source>
        <dbReference type="HAMAP-Rule" id="MF_00170"/>
    </source>
</evidence>
<dbReference type="NCBIfam" id="NF001924">
    <property type="entry name" value="PRK00702.1"/>
    <property type="match status" value="1"/>
</dbReference>
<accession>A0A7V2ZLJ1</accession>
<dbReference type="InterPro" id="IPR020672">
    <property type="entry name" value="Ribose5P_isomerase_typA_subgr"/>
</dbReference>
<feature type="binding site" evidence="3">
    <location>
        <begin position="93"/>
        <end position="96"/>
    </location>
    <ligand>
        <name>substrate</name>
    </ligand>
</feature>
<sequence length="221" mass="24598">MIKKLNAAKKAIEYIKDGMTVGLGTGSTVEVMIEELSRQIKKGLHIKCISTSNRTTKYANTFGIIIHEFDSVSRINLTIDGADEVDPYLRGIKGGGGALLYEKIVAYNSDKNIWIVDDSKLVNKLGNFPLPVEVIPFAARKLLLKFESMKLNPVLRKTDNKNFVTDSGNFIIDCRIGEIENPKELEMNLKMIPGVVEVGLFIDVADYVIIGYSDRAEVLEK</sequence>
<comment type="function">
    <text evidence="3">Catalyzes the reversible conversion of ribose-5-phosphate to ribulose 5-phosphate.</text>
</comment>
<dbReference type="GO" id="GO:0005829">
    <property type="term" value="C:cytosol"/>
    <property type="evidence" value="ECO:0007669"/>
    <property type="project" value="TreeGrafter"/>
</dbReference>
<dbReference type="Pfam" id="PF06026">
    <property type="entry name" value="Rib_5-P_isom_A"/>
    <property type="match status" value="1"/>
</dbReference>
<dbReference type="Gene3D" id="3.40.50.1360">
    <property type="match status" value="1"/>
</dbReference>
<comment type="catalytic activity">
    <reaction evidence="1 3">
        <text>aldehydo-D-ribose 5-phosphate = D-ribulose 5-phosphate</text>
        <dbReference type="Rhea" id="RHEA:14657"/>
        <dbReference type="ChEBI" id="CHEBI:58121"/>
        <dbReference type="ChEBI" id="CHEBI:58273"/>
        <dbReference type="EC" id="5.3.1.6"/>
    </reaction>
</comment>
<comment type="similarity">
    <text evidence="3">Belongs to the ribose 5-phosphate isomerase family.</text>
</comment>
<dbReference type="EC" id="5.3.1.6" evidence="3"/>
<dbReference type="GO" id="GO:0004751">
    <property type="term" value="F:ribose-5-phosphate isomerase activity"/>
    <property type="evidence" value="ECO:0007669"/>
    <property type="project" value="UniProtKB-UniRule"/>
</dbReference>
<proteinExistence type="inferred from homology"/>
<gene>
    <name evidence="3 4" type="primary">rpiA</name>
    <name evidence="4" type="ORF">ENS31_11755</name>
</gene>
<dbReference type="Gene3D" id="3.30.70.260">
    <property type="match status" value="1"/>
</dbReference>
<dbReference type="PANTHER" id="PTHR11934:SF0">
    <property type="entry name" value="RIBOSE-5-PHOSPHATE ISOMERASE"/>
    <property type="match status" value="1"/>
</dbReference>
<dbReference type="SUPFAM" id="SSF75445">
    <property type="entry name" value="D-ribose-5-phosphate isomerase (RpiA), lid domain"/>
    <property type="match status" value="1"/>
</dbReference>
<evidence type="ECO:0000313" key="4">
    <source>
        <dbReference type="EMBL" id="HFI92181.1"/>
    </source>
</evidence>
<dbReference type="GO" id="GO:0009052">
    <property type="term" value="P:pentose-phosphate shunt, non-oxidative branch"/>
    <property type="evidence" value="ECO:0007669"/>
    <property type="project" value="UniProtKB-UniRule"/>
</dbReference>
<name>A0A7V2ZLJ1_9BACT</name>
<dbReference type="EMBL" id="DSUJ01000010">
    <property type="protein sequence ID" value="HFI92181.1"/>
    <property type="molecule type" value="Genomic_DNA"/>
</dbReference>
<feature type="active site" description="Proton acceptor" evidence="3">
    <location>
        <position position="102"/>
    </location>
</feature>
<dbReference type="HAMAP" id="MF_00170">
    <property type="entry name" value="Rib_5P_isom_A"/>
    <property type="match status" value="1"/>
</dbReference>
<dbReference type="UniPathway" id="UPA00115">
    <property type="reaction ID" value="UER00412"/>
</dbReference>
<evidence type="ECO:0000256" key="1">
    <source>
        <dbReference type="ARBA" id="ARBA00001713"/>
    </source>
</evidence>
<dbReference type="SUPFAM" id="SSF100950">
    <property type="entry name" value="NagB/RpiA/CoA transferase-like"/>
    <property type="match status" value="1"/>
</dbReference>
<dbReference type="InterPro" id="IPR037171">
    <property type="entry name" value="NagB/RpiA_transferase-like"/>
</dbReference>
<feature type="binding site" evidence="3">
    <location>
        <begin position="80"/>
        <end position="83"/>
    </location>
    <ligand>
        <name>substrate</name>
    </ligand>
</feature>
<comment type="pathway">
    <text evidence="3">Carbohydrate degradation; pentose phosphate pathway; D-ribose 5-phosphate from D-ribulose 5-phosphate (non-oxidative stage): step 1/1.</text>
</comment>
<dbReference type="InterPro" id="IPR004788">
    <property type="entry name" value="Ribose5P_isomerase_type_A"/>
</dbReference>
<organism evidence="4">
    <name type="scientific">Ignavibacterium album</name>
    <dbReference type="NCBI Taxonomy" id="591197"/>
    <lineage>
        <taxon>Bacteria</taxon>
        <taxon>Pseudomonadati</taxon>
        <taxon>Ignavibacteriota</taxon>
        <taxon>Ignavibacteria</taxon>
        <taxon>Ignavibacteriales</taxon>
        <taxon>Ignavibacteriaceae</taxon>
        <taxon>Ignavibacterium</taxon>
    </lineage>
</organism>
<feature type="binding site" evidence="3">
    <location>
        <position position="120"/>
    </location>
    <ligand>
        <name>substrate</name>
    </ligand>
</feature>